<gene>
    <name evidence="2" type="ORF">DAMO_1910</name>
</gene>
<dbReference type="InterPro" id="IPR041657">
    <property type="entry name" value="HTH_17"/>
</dbReference>
<accession>D5MGS9</accession>
<organism evidence="2 3">
    <name type="scientific">Methylomirabilis oxygeniifera</name>
    <dbReference type="NCBI Taxonomy" id="671143"/>
    <lineage>
        <taxon>Bacteria</taxon>
        <taxon>Candidatus Methylomirabilota</taxon>
        <taxon>Candidatus Methylomirabilia</taxon>
        <taxon>Candidatus Methylomirabilales</taxon>
        <taxon>Candidatus Methylomirabilaceae</taxon>
        <taxon>Candidatus Methylomirabilis</taxon>
    </lineage>
</organism>
<dbReference type="NCBIfam" id="TIGR01764">
    <property type="entry name" value="excise"/>
    <property type="match status" value="1"/>
</dbReference>
<dbReference type="AlphaFoldDB" id="D5MGS9"/>
<sequence length="68" mass="7734">MNKHLLRVDEAAILLSVSRWTIYRWVQEGRLEATKVGKGSLRIFQASVASLIEQNRTLSRDPVNCHNG</sequence>
<evidence type="ECO:0000313" key="2">
    <source>
        <dbReference type="EMBL" id="CBE68960.1"/>
    </source>
</evidence>
<evidence type="ECO:0000313" key="3">
    <source>
        <dbReference type="Proteomes" id="UP000006898"/>
    </source>
</evidence>
<dbReference type="Proteomes" id="UP000006898">
    <property type="component" value="Chromosome"/>
</dbReference>
<dbReference type="eggNOG" id="COG2452">
    <property type="taxonomic scope" value="Bacteria"/>
</dbReference>
<protein>
    <recommendedName>
        <fullName evidence="1">Helix-turn-helix domain-containing protein</fullName>
    </recommendedName>
</protein>
<dbReference type="PATRIC" id="fig|671143.5.peg.1685"/>
<feature type="domain" description="Helix-turn-helix" evidence="1">
    <location>
        <begin position="5"/>
        <end position="56"/>
    </location>
</feature>
<dbReference type="SUPFAM" id="SSF46955">
    <property type="entry name" value="Putative DNA-binding domain"/>
    <property type="match status" value="1"/>
</dbReference>
<dbReference type="KEGG" id="mox:DAMO_1910"/>
<dbReference type="EMBL" id="FP565575">
    <property type="protein sequence ID" value="CBE68960.1"/>
    <property type="molecule type" value="Genomic_DNA"/>
</dbReference>
<dbReference type="Gene3D" id="1.10.1660.10">
    <property type="match status" value="1"/>
</dbReference>
<proteinExistence type="predicted"/>
<dbReference type="HOGENOM" id="CLU_204431_0_0_0"/>
<dbReference type="InterPro" id="IPR010093">
    <property type="entry name" value="SinI_DNA-bd"/>
</dbReference>
<dbReference type="STRING" id="671143.DAMO_1910"/>
<dbReference type="InterPro" id="IPR009061">
    <property type="entry name" value="DNA-bd_dom_put_sf"/>
</dbReference>
<name>D5MGS9_METO1</name>
<dbReference type="Pfam" id="PF12728">
    <property type="entry name" value="HTH_17"/>
    <property type="match status" value="1"/>
</dbReference>
<evidence type="ECO:0000259" key="1">
    <source>
        <dbReference type="Pfam" id="PF12728"/>
    </source>
</evidence>
<reference evidence="2 3" key="1">
    <citation type="journal article" date="2010" name="Nature">
        <title>Nitrite-driven anaerobic methane oxidation by oxygenic bacteria.</title>
        <authorList>
            <person name="Ettwig K.F."/>
            <person name="Butler M.K."/>
            <person name="Le Paslier D."/>
            <person name="Pelletier E."/>
            <person name="Mangenot S."/>
            <person name="Kuypers M.M.M."/>
            <person name="Schreiber F."/>
            <person name="Dutilh B.E."/>
            <person name="Zedelius J."/>
            <person name="de Beer D."/>
            <person name="Gloerich J."/>
            <person name="Wessels H.J.C.T."/>
            <person name="van Allen T."/>
            <person name="Luesken F."/>
            <person name="Wu M."/>
            <person name="van de Pas-Schoonen K.T."/>
            <person name="Op den Camp H.J.M."/>
            <person name="Janssen-Megens E.M."/>
            <person name="Francoijs K-J."/>
            <person name="Stunnenberg H."/>
            <person name="Weissenbach J."/>
            <person name="Jetten M.S.M."/>
            <person name="Strous M."/>
        </authorList>
    </citation>
    <scope>NUCLEOTIDE SEQUENCE [LARGE SCALE GENOMIC DNA]</scope>
</reference>
<dbReference type="GO" id="GO:0003677">
    <property type="term" value="F:DNA binding"/>
    <property type="evidence" value="ECO:0007669"/>
    <property type="project" value="InterPro"/>
</dbReference>